<feature type="region of interest" description="Disordered" evidence="1">
    <location>
        <begin position="109"/>
        <end position="133"/>
    </location>
</feature>
<gene>
    <name evidence="2" type="ORF">R3P38DRAFT_1730559</name>
</gene>
<feature type="compositionally biased region" description="Low complexity" evidence="1">
    <location>
        <begin position="109"/>
        <end position="132"/>
    </location>
</feature>
<proteinExistence type="predicted"/>
<dbReference type="Proteomes" id="UP001362999">
    <property type="component" value="Unassembled WGS sequence"/>
</dbReference>
<dbReference type="AlphaFoldDB" id="A0AAW0A8Y4"/>
<sequence length="202" mass="21973">MSCRSTICMGTTFVQSALSPTARLANISYNIDLRMRRVISCPMQATDTRELSLPTIYGAILLRIEVFFNSTDVDKTTSSPPSIQPRFTSLSLHYYNTHPSVRCPTTHITSPLPSSSSTAPTISTPLTPTATPRSTVCTSSSSFRVLPASFNPASDAERVAATLKAAGISLSSESYLRPTPRRRLFAGAYYTPPRSPSCIRFP</sequence>
<comment type="caution">
    <text evidence="2">The sequence shown here is derived from an EMBL/GenBank/DDBJ whole genome shotgun (WGS) entry which is preliminary data.</text>
</comment>
<reference evidence="2 3" key="1">
    <citation type="journal article" date="2024" name="J Genomics">
        <title>Draft genome sequencing and assembly of Favolaschia claudopus CIRM-BRFM 2984 isolated from oak limbs.</title>
        <authorList>
            <person name="Navarro D."/>
            <person name="Drula E."/>
            <person name="Chaduli D."/>
            <person name="Cazenave R."/>
            <person name="Ahrendt S."/>
            <person name="Wang J."/>
            <person name="Lipzen A."/>
            <person name="Daum C."/>
            <person name="Barry K."/>
            <person name="Grigoriev I.V."/>
            <person name="Favel A."/>
            <person name="Rosso M.N."/>
            <person name="Martin F."/>
        </authorList>
    </citation>
    <scope>NUCLEOTIDE SEQUENCE [LARGE SCALE GENOMIC DNA]</scope>
    <source>
        <strain evidence="2 3">CIRM-BRFM 2984</strain>
    </source>
</reference>
<dbReference type="EMBL" id="JAWWNJ010000079">
    <property type="protein sequence ID" value="KAK7002249.1"/>
    <property type="molecule type" value="Genomic_DNA"/>
</dbReference>
<organism evidence="2 3">
    <name type="scientific">Favolaschia claudopus</name>
    <dbReference type="NCBI Taxonomy" id="2862362"/>
    <lineage>
        <taxon>Eukaryota</taxon>
        <taxon>Fungi</taxon>
        <taxon>Dikarya</taxon>
        <taxon>Basidiomycota</taxon>
        <taxon>Agaricomycotina</taxon>
        <taxon>Agaricomycetes</taxon>
        <taxon>Agaricomycetidae</taxon>
        <taxon>Agaricales</taxon>
        <taxon>Marasmiineae</taxon>
        <taxon>Mycenaceae</taxon>
        <taxon>Favolaschia</taxon>
    </lineage>
</organism>
<protein>
    <submittedName>
        <fullName evidence="2">Uncharacterized protein</fullName>
    </submittedName>
</protein>
<evidence type="ECO:0000313" key="3">
    <source>
        <dbReference type="Proteomes" id="UP001362999"/>
    </source>
</evidence>
<evidence type="ECO:0000313" key="2">
    <source>
        <dbReference type="EMBL" id="KAK7002249.1"/>
    </source>
</evidence>
<accession>A0AAW0A8Y4</accession>
<keyword evidence="3" id="KW-1185">Reference proteome</keyword>
<name>A0AAW0A8Y4_9AGAR</name>
<evidence type="ECO:0000256" key="1">
    <source>
        <dbReference type="SAM" id="MobiDB-lite"/>
    </source>
</evidence>